<dbReference type="CDD" id="cd04301">
    <property type="entry name" value="NAT_SF"/>
    <property type="match status" value="1"/>
</dbReference>
<protein>
    <recommendedName>
        <fullName evidence="2">N-acetyltransferase domain-containing protein</fullName>
    </recommendedName>
</protein>
<comment type="caution">
    <text evidence="3">The sequence shown here is derived from an EMBL/GenBank/DDBJ whole genome shotgun (WGS) entry which is preliminary data.</text>
</comment>
<accession>A0AAV8R7T9</accession>
<keyword evidence="4" id="KW-1185">Reference proteome</keyword>
<dbReference type="GO" id="GO:0016747">
    <property type="term" value="F:acyltransferase activity, transferring groups other than amino-acyl groups"/>
    <property type="evidence" value="ECO:0007669"/>
    <property type="project" value="InterPro"/>
</dbReference>
<name>A0AAV8R7T9_ENSVE</name>
<sequence>MIRVREFDVETDLKAVEEMESRCEVGPTDAGAGSNKKKKMMKKKKKKKKKRSMSLYVDLLGDPLCRVRHAPDHVMLVAEYGEKKEMVGVIRACIKMVTRGRAASSFLPAYVKIAYILGLRVSPFHRRLGIATKLVERVELWCAGRGAEYAYMATDPANSASLNLFTRRLSYSRFRSPVLLAHPVHSHLLPLSPSAAVLRLPPSAATALYSRLLPPSAVEFLPSDLPALLSHPLTLSTFLAIPSSSSSSASSVISTNAFSLSDLPSSFAIMSLWDSTRVLRLRVAGAPTAARAALALLRAVDARAPWMRVPSIRDIFRPFGVYIMYGLHMAGPEGPRLMRSLCRLAHNAAVADENCAAVVAELGRGDPVRAAVPHWKRFSCEEDVWCMKRLSAGGDDAIHGDDWLASPATTDVIFVDPREF</sequence>
<dbReference type="PANTHER" id="PTHR47370">
    <property type="entry name" value="ACYL-COA N-ACYLTRANSFERASES (NAT) SUPERFAMILY PROTEIN"/>
    <property type="match status" value="1"/>
</dbReference>
<dbReference type="Proteomes" id="UP001222027">
    <property type="component" value="Unassembled WGS sequence"/>
</dbReference>
<feature type="compositionally biased region" description="Basic residues" evidence="1">
    <location>
        <begin position="35"/>
        <end position="52"/>
    </location>
</feature>
<proteinExistence type="predicted"/>
<dbReference type="EMBL" id="JAQQAF010000003">
    <property type="protein sequence ID" value="KAJ8500063.1"/>
    <property type="molecule type" value="Genomic_DNA"/>
</dbReference>
<organism evidence="3 4">
    <name type="scientific">Ensete ventricosum</name>
    <name type="common">Abyssinian banana</name>
    <name type="synonym">Musa ensete</name>
    <dbReference type="NCBI Taxonomy" id="4639"/>
    <lineage>
        <taxon>Eukaryota</taxon>
        <taxon>Viridiplantae</taxon>
        <taxon>Streptophyta</taxon>
        <taxon>Embryophyta</taxon>
        <taxon>Tracheophyta</taxon>
        <taxon>Spermatophyta</taxon>
        <taxon>Magnoliopsida</taxon>
        <taxon>Liliopsida</taxon>
        <taxon>Zingiberales</taxon>
        <taxon>Musaceae</taxon>
        <taxon>Ensete</taxon>
    </lineage>
</organism>
<dbReference type="SUPFAM" id="SSF55729">
    <property type="entry name" value="Acyl-CoA N-acyltransferases (Nat)"/>
    <property type="match status" value="1"/>
</dbReference>
<evidence type="ECO:0000256" key="1">
    <source>
        <dbReference type="SAM" id="MobiDB-lite"/>
    </source>
</evidence>
<dbReference type="Gene3D" id="3.40.630.30">
    <property type="match status" value="1"/>
</dbReference>
<feature type="region of interest" description="Disordered" evidence="1">
    <location>
        <begin position="23"/>
        <end position="52"/>
    </location>
</feature>
<dbReference type="AlphaFoldDB" id="A0AAV8R7T9"/>
<feature type="domain" description="N-acetyltransferase" evidence="2">
    <location>
        <begin position="2"/>
        <end position="190"/>
    </location>
</feature>
<dbReference type="InterPro" id="IPR000182">
    <property type="entry name" value="GNAT_dom"/>
</dbReference>
<evidence type="ECO:0000259" key="2">
    <source>
        <dbReference type="PROSITE" id="PS51186"/>
    </source>
</evidence>
<dbReference type="Pfam" id="PF00583">
    <property type="entry name" value="Acetyltransf_1"/>
    <property type="match status" value="1"/>
</dbReference>
<dbReference type="InterPro" id="IPR052810">
    <property type="entry name" value="Plant_NAT"/>
</dbReference>
<dbReference type="InterPro" id="IPR016181">
    <property type="entry name" value="Acyl_CoA_acyltransferase"/>
</dbReference>
<reference evidence="3 4" key="1">
    <citation type="submission" date="2022-12" db="EMBL/GenBank/DDBJ databases">
        <title>Chromosome-scale assembly of the Ensete ventricosum genome.</title>
        <authorList>
            <person name="Dussert Y."/>
            <person name="Stocks J."/>
            <person name="Wendawek A."/>
            <person name="Woldeyes F."/>
            <person name="Nichols R.A."/>
            <person name="Borrell J.S."/>
        </authorList>
    </citation>
    <scope>NUCLEOTIDE SEQUENCE [LARGE SCALE GENOMIC DNA]</scope>
    <source>
        <strain evidence="4">cv. Maze</strain>
        <tissue evidence="3">Seeds</tissue>
    </source>
</reference>
<dbReference type="PROSITE" id="PS51186">
    <property type="entry name" value="GNAT"/>
    <property type="match status" value="1"/>
</dbReference>
<gene>
    <name evidence="3" type="ORF">OPV22_010615</name>
</gene>
<evidence type="ECO:0000313" key="3">
    <source>
        <dbReference type="EMBL" id="KAJ8500063.1"/>
    </source>
</evidence>
<dbReference type="PANTHER" id="PTHR47370:SF6">
    <property type="entry name" value="N-ACETYLTRANSFERASE HLS1-RELATED"/>
    <property type="match status" value="1"/>
</dbReference>
<evidence type="ECO:0000313" key="4">
    <source>
        <dbReference type="Proteomes" id="UP001222027"/>
    </source>
</evidence>